<dbReference type="SUPFAM" id="SSF48097">
    <property type="entry name" value="Regulator of G-protein signaling, RGS"/>
    <property type="match status" value="4"/>
</dbReference>
<dbReference type="InterPro" id="IPR000095">
    <property type="entry name" value="CRIB_dom"/>
</dbReference>
<keyword evidence="4" id="KW-1185">Reference proteome</keyword>
<feature type="compositionally biased region" description="Basic residues" evidence="1">
    <location>
        <begin position="1184"/>
        <end position="1194"/>
    </location>
</feature>
<sequence>MVEYFNETLEDSFMDFIPYSLDITGENLEDLLAYDDLFLDFFNCFLSLPVFPQALFYNRLTGAFDELEDVRPDVTNSLTSLSPSTQYGPTDEEREKMLEWARQERLPLFLRTQLFRELKLVKLLLKPLDNDRQSTSRESSRNIRGYSRASESYISSLSISGEKSTNNNLDDLDFAWEEPDYPALFPYQRPGSRAVSLPAMFFLENGKYDLHPSLTSAKRKSSQPISLKPRSSITTRSSETNSEFHFKFQPITGRTSETSDGQAVLMNSNSWQRNLVRTGEEDLFNENLMNSQLARMGSEVKSKSSHSKAPASSTEEAFLRGARALSAPVNFDHYIHMSDENMQYFENFFGEIEPETDGHSYVQFDEEGVTEEQTEVDMRNMEGRLKMSIQQMKERILGSHSAFEEFRSFLQGTTGEHLLSFWLECENFKDVMEDFDDAENMKTLNNHFKNIQDKFKLKLTQDALDQIIKAATTNMRVSHTIFLRTQYDVLRRLRAYWLPRFLIHCEMTGAVSLNEDETLDLTGQSYQPYKFKFVAQDQKLFKSHGGQSQTPLFPSISCVHSTPVLPEDAKDFASRQHLALSYDTGRISQRRMFPKQRSTVSAKSRRSASSLRKKNMYFRSTKERFVMALSADRLAGGPFQRYLSKLEDQSLLDSLMFWEDVTEFGSTEDKSFDRLLRLCQAWNIFNKYLSEDSPHRIELPRKEIEYLHHCLERAREYMEASLFDHTKILAAEKLEKVWVRFLKEDLKTFLDCRTKAGADSPPSTAEAIEITVTEYDIVIKRPRPWIRRAKATRTPGSTASERARRLNRALLMAEDVDDDKKAKKRAEARERRKEMERARRKAIRAAYARQKASKEQNLTESSMQLAPNATVLEASKIENVPSINEVMENKPVMNMFKKYVSEDDRETNNLMQLYYDLETYFSITSSKSRKETQALHIVKLYLEPDAKRYVNLDNEQLTSQIAEQTEHPSFEILRDVHSFIMPKVEEIFKEFMLKQSEELGVDPQSLATISQAELTLRLSTEQAMMASWDKKKLKGKTELLGKQYLDKIRELEFASVKVNVMEDRASARAAKSKKAAQHSELQKPPKDQDLEDKQAARSKKSNTNQQTEGLTPRQIYEARVRRYQLKTISEKEELENYQGGFMPRKGNNRLLRDDDVRLPLHSYSSIGSQSSLSQASMLGPLPRTARRAGKKKATGRAQPTREHKNELLTALNQSAMGHLSIPMLYFYKYLLKHGHEDETPQIDKDLFFYIEVQKFKDCSHSYSDEELLRGKVQSIVDCFLESCYSPALQIDIPMDMHQKALKAAQRYVTGKEITPTLFDEAQIYIFKDLLLYWAGFRRATTCPSDLVKRPVLKYEKMLRRRLENIQNYQAPSSEFTLPSIPEGAVPSFSISLSEGIRFKVYTPPPPPIVRGHTNLTQDESVTGTPQPDGQLRDHKSSKNGLLFTEGSLVRSRNSSRKSSIAAR</sequence>
<feature type="compositionally biased region" description="Polar residues" evidence="1">
    <location>
        <begin position="1450"/>
        <end position="1463"/>
    </location>
</feature>
<feature type="compositionally biased region" description="Polar residues" evidence="1">
    <location>
        <begin position="1413"/>
        <end position="1427"/>
    </location>
</feature>
<protein>
    <submittedName>
        <fullName evidence="5">Uncharacterized protein LOC106067347 isoform X1</fullName>
    </submittedName>
</protein>
<dbReference type="RefSeq" id="XP_055879602.1">
    <property type="nucleotide sequence ID" value="XM_056023627.1"/>
</dbReference>
<evidence type="ECO:0000313" key="4">
    <source>
        <dbReference type="Proteomes" id="UP001165740"/>
    </source>
</evidence>
<feature type="region of interest" description="Disordered" evidence="1">
    <location>
        <begin position="1069"/>
        <end position="1115"/>
    </location>
</feature>
<feature type="domain" description="CRIB" evidence="2">
    <location>
        <begin position="325"/>
        <end position="338"/>
    </location>
</feature>
<dbReference type="Proteomes" id="UP001165740">
    <property type="component" value="Chromosome 3"/>
</dbReference>
<dbReference type="Pfam" id="PF00615">
    <property type="entry name" value="RGS"/>
    <property type="match status" value="3"/>
</dbReference>
<dbReference type="InterPro" id="IPR036305">
    <property type="entry name" value="RGS_sf"/>
</dbReference>
<feature type="domain" description="RGS" evidence="3">
    <location>
        <begin position="394"/>
        <end position="502"/>
    </location>
</feature>
<name>A0A9W2ZX90_BIOGL</name>
<dbReference type="GO" id="GO:0005737">
    <property type="term" value="C:cytoplasm"/>
    <property type="evidence" value="ECO:0007669"/>
    <property type="project" value="TreeGrafter"/>
</dbReference>
<feature type="region of interest" description="Disordered" evidence="1">
    <location>
        <begin position="215"/>
        <end position="240"/>
    </location>
</feature>
<proteinExistence type="predicted"/>
<evidence type="ECO:0000259" key="3">
    <source>
        <dbReference type="PROSITE" id="PS50132"/>
    </source>
</evidence>
<feature type="domain" description="RGS" evidence="3">
    <location>
        <begin position="882"/>
        <end position="1003"/>
    </location>
</feature>
<feature type="domain" description="RGS" evidence="3">
    <location>
        <begin position="639"/>
        <end position="724"/>
    </location>
</feature>
<dbReference type="Gene3D" id="1.10.167.10">
    <property type="entry name" value="Regulator of G-protein Signalling 4, domain 2"/>
    <property type="match status" value="4"/>
</dbReference>
<dbReference type="OMA" id="WLDCEEF"/>
<dbReference type="InterPro" id="IPR044926">
    <property type="entry name" value="RGS_subdomain_2"/>
</dbReference>
<dbReference type="OrthoDB" id="10013157at2759"/>
<dbReference type="GO" id="GO:0005634">
    <property type="term" value="C:nucleus"/>
    <property type="evidence" value="ECO:0007669"/>
    <property type="project" value="TreeGrafter"/>
</dbReference>
<evidence type="ECO:0000259" key="2">
    <source>
        <dbReference type="PROSITE" id="PS50108"/>
    </source>
</evidence>
<feature type="region of interest" description="Disordered" evidence="1">
    <location>
        <begin position="1169"/>
        <end position="1204"/>
    </location>
</feature>
<dbReference type="GO" id="GO:0009966">
    <property type="term" value="P:regulation of signal transduction"/>
    <property type="evidence" value="ECO:0007669"/>
    <property type="project" value="InterPro"/>
</dbReference>
<dbReference type="PROSITE" id="PS50132">
    <property type="entry name" value="RGS"/>
    <property type="match status" value="4"/>
</dbReference>
<evidence type="ECO:0000256" key="1">
    <source>
        <dbReference type="SAM" id="MobiDB-lite"/>
    </source>
</evidence>
<organism evidence="4 5">
    <name type="scientific">Biomphalaria glabrata</name>
    <name type="common">Bloodfluke planorb</name>
    <name type="synonym">Freshwater snail</name>
    <dbReference type="NCBI Taxonomy" id="6526"/>
    <lineage>
        <taxon>Eukaryota</taxon>
        <taxon>Metazoa</taxon>
        <taxon>Spiralia</taxon>
        <taxon>Lophotrochozoa</taxon>
        <taxon>Mollusca</taxon>
        <taxon>Gastropoda</taxon>
        <taxon>Heterobranchia</taxon>
        <taxon>Euthyneura</taxon>
        <taxon>Panpulmonata</taxon>
        <taxon>Hygrophila</taxon>
        <taxon>Lymnaeoidea</taxon>
        <taxon>Planorbidae</taxon>
        <taxon>Biomphalaria</taxon>
    </lineage>
</organism>
<dbReference type="PANTHER" id="PTHR46583:SF2">
    <property type="entry name" value="RGS DOMAIN-CONTAINING PROTEIN"/>
    <property type="match status" value="1"/>
</dbReference>
<feature type="compositionally biased region" description="Basic and acidic residues" evidence="1">
    <location>
        <begin position="1080"/>
        <end position="1095"/>
    </location>
</feature>
<dbReference type="GO" id="GO:0001965">
    <property type="term" value="F:G-protein alpha-subunit binding"/>
    <property type="evidence" value="ECO:0007669"/>
    <property type="project" value="InterPro"/>
</dbReference>
<dbReference type="InterPro" id="IPR016137">
    <property type="entry name" value="RGS"/>
</dbReference>
<accession>A0A9W2ZX90</accession>
<dbReference type="GeneID" id="106067347"/>
<feature type="region of interest" description="Disordered" evidence="1">
    <location>
        <begin position="1407"/>
        <end position="1463"/>
    </location>
</feature>
<evidence type="ECO:0000313" key="5">
    <source>
        <dbReference type="RefSeq" id="XP_055879602.1"/>
    </source>
</evidence>
<dbReference type="InterPro" id="IPR042651">
    <property type="entry name" value="Rgs22"/>
</dbReference>
<dbReference type="PROSITE" id="PS50108">
    <property type="entry name" value="CRIB"/>
    <property type="match status" value="1"/>
</dbReference>
<reference evidence="5" key="1">
    <citation type="submission" date="2025-08" db="UniProtKB">
        <authorList>
            <consortium name="RefSeq"/>
        </authorList>
    </citation>
    <scope>IDENTIFICATION</scope>
</reference>
<gene>
    <name evidence="5" type="primary">LOC106067347</name>
</gene>
<dbReference type="PANTHER" id="PTHR46583">
    <property type="entry name" value="REGULATOR OF G-PROTEIN SIGNALING 22"/>
    <property type="match status" value="1"/>
</dbReference>
<feature type="domain" description="RGS" evidence="3">
    <location>
        <begin position="1224"/>
        <end position="1329"/>
    </location>
</feature>
<feature type="compositionally biased region" description="Polar residues" evidence="1">
    <location>
        <begin position="222"/>
        <end position="240"/>
    </location>
</feature>